<dbReference type="STRING" id="1409788.NC99_46820"/>
<name>A0A0L8V1Y5_9BACT</name>
<protein>
    <submittedName>
        <fullName evidence="1">Uncharacterized protein</fullName>
    </submittedName>
</protein>
<dbReference type="AlphaFoldDB" id="A0A0L8V1Y5"/>
<dbReference type="EMBL" id="LGIA01000225">
    <property type="protein sequence ID" value="KOH42515.1"/>
    <property type="molecule type" value="Genomic_DNA"/>
</dbReference>
<sequence length="40" mass="4703">MVRSKIPWPNHAIETISLYFSTDQIEGAFFKMLSLFLKQN</sequence>
<keyword evidence="2" id="KW-1185">Reference proteome</keyword>
<comment type="caution">
    <text evidence="1">The sequence shown here is derived from an EMBL/GenBank/DDBJ whole genome shotgun (WGS) entry which is preliminary data.</text>
</comment>
<accession>A0A0L8V1Y5</accession>
<proteinExistence type="predicted"/>
<gene>
    <name evidence="1" type="ORF">NC99_46820</name>
</gene>
<evidence type="ECO:0000313" key="1">
    <source>
        <dbReference type="EMBL" id="KOH42515.1"/>
    </source>
</evidence>
<evidence type="ECO:0000313" key="2">
    <source>
        <dbReference type="Proteomes" id="UP000036958"/>
    </source>
</evidence>
<reference evidence="2" key="1">
    <citation type="submission" date="2015-07" db="EMBL/GenBank/DDBJ databases">
        <title>Genome sequencing of Sunxiuqinia dokdonensis strain SK.</title>
        <authorList>
            <person name="Ahn S."/>
            <person name="Kim B.-C."/>
        </authorList>
    </citation>
    <scope>NUCLEOTIDE SEQUENCE [LARGE SCALE GENOMIC DNA]</scope>
    <source>
        <strain evidence="2">SK</strain>
    </source>
</reference>
<dbReference type="Proteomes" id="UP000036958">
    <property type="component" value="Unassembled WGS sequence"/>
</dbReference>
<organism evidence="1 2">
    <name type="scientific">Sunxiuqinia dokdonensis</name>
    <dbReference type="NCBI Taxonomy" id="1409788"/>
    <lineage>
        <taxon>Bacteria</taxon>
        <taxon>Pseudomonadati</taxon>
        <taxon>Bacteroidota</taxon>
        <taxon>Bacteroidia</taxon>
        <taxon>Marinilabiliales</taxon>
        <taxon>Prolixibacteraceae</taxon>
        <taxon>Sunxiuqinia</taxon>
    </lineage>
</organism>